<dbReference type="GO" id="GO:0016787">
    <property type="term" value="F:hydrolase activity"/>
    <property type="evidence" value="ECO:0007669"/>
    <property type="project" value="UniProtKB-ARBA"/>
</dbReference>
<dbReference type="AlphaFoldDB" id="A0A8J2NKT3"/>
<comment type="caution">
    <text evidence="2">The sequence shown here is derived from an EMBL/GenBank/DDBJ whole genome shotgun (WGS) entry which is preliminary data.</text>
</comment>
<dbReference type="OrthoDB" id="415411at2759"/>
<accession>A0A8J2NKT3</accession>
<feature type="signal peptide" evidence="1">
    <location>
        <begin position="1"/>
        <end position="27"/>
    </location>
</feature>
<dbReference type="Proteomes" id="UP000708208">
    <property type="component" value="Unassembled WGS sequence"/>
</dbReference>
<dbReference type="CDD" id="cd16018">
    <property type="entry name" value="Enpp"/>
    <property type="match status" value="1"/>
</dbReference>
<dbReference type="EMBL" id="CAJVCH010017946">
    <property type="protein sequence ID" value="CAG7684041.1"/>
    <property type="molecule type" value="Genomic_DNA"/>
</dbReference>
<protein>
    <submittedName>
        <fullName evidence="2">Uncharacterized protein</fullName>
    </submittedName>
</protein>
<sequence>MLHKSKNIKYFLATFLILHFSTLVVKTVKISKHPVVIIISYDGFRWDYFTKTKTPNMDRVKAEGVTIPYLQNQFITYTFPNHQSIVTGLYEESHGIVGNSFYDPKYHKVLSGFSDDPGFWNYSSNVLPLYTVNELAGGGRHSGVIMWPGATHPYGKKKTLASHILQYDGNATFESRVDKAFEWITDPV</sequence>
<evidence type="ECO:0000313" key="3">
    <source>
        <dbReference type="Proteomes" id="UP000708208"/>
    </source>
</evidence>
<organism evidence="2 3">
    <name type="scientific">Allacma fusca</name>
    <dbReference type="NCBI Taxonomy" id="39272"/>
    <lineage>
        <taxon>Eukaryota</taxon>
        <taxon>Metazoa</taxon>
        <taxon>Ecdysozoa</taxon>
        <taxon>Arthropoda</taxon>
        <taxon>Hexapoda</taxon>
        <taxon>Collembola</taxon>
        <taxon>Symphypleona</taxon>
        <taxon>Sminthuridae</taxon>
        <taxon>Allacma</taxon>
    </lineage>
</organism>
<dbReference type="InterPro" id="IPR002591">
    <property type="entry name" value="Phosphodiest/P_Trfase"/>
</dbReference>
<gene>
    <name evidence="2" type="ORF">AFUS01_LOCUS3044</name>
</gene>
<proteinExistence type="predicted"/>
<evidence type="ECO:0000256" key="1">
    <source>
        <dbReference type="SAM" id="SignalP"/>
    </source>
</evidence>
<keyword evidence="3" id="KW-1185">Reference proteome</keyword>
<feature type="chain" id="PRO_5035227504" evidence="1">
    <location>
        <begin position="28"/>
        <end position="188"/>
    </location>
</feature>
<evidence type="ECO:0000313" key="2">
    <source>
        <dbReference type="EMBL" id="CAG7684041.1"/>
    </source>
</evidence>
<feature type="non-terminal residue" evidence="2">
    <location>
        <position position="1"/>
    </location>
</feature>
<keyword evidence="1" id="KW-0732">Signal</keyword>
<dbReference type="PANTHER" id="PTHR10151">
    <property type="entry name" value="ECTONUCLEOTIDE PYROPHOSPHATASE/PHOSPHODIESTERASE"/>
    <property type="match status" value="1"/>
</dbReference>
<dbReference type="Pfam" id="PF01663">
    <property type="entry name" value="Phosphodiest"/>
    <property type="match status" value="1"/>
</dbReference>
<name>A0A8J2NKT3_9HEXA</name>
<reference evidence="2" key="1">
    <citation type="submission" date="2021-06" db="EMBL/GenBank/DDBJ databases">
        <authorList>
            <person name="Hodson N. C."/>
            <person name="Mongue J. A."/>
            <person name="Jaron S. K."/>
        </authorList>
    </citation>
    <scope>NUCLEOTIDE SEQUENCE</scope>
</reference>
<dbReference type="PANTHER" id="PTHR10151:SF120">
    <property type="entry name" value="BIS(5'-ADENOSYL)-TRIPHOSPHATASE"/>
    <property type="match status" value="1"/>
</dbReference>